<name>R8BCY9_PHAM7</name>
<proteinExistence type="predicted"/>
<reference evidence="3" key="1">
    <citation type="journal article" date="2013" name="Genome Announc.">
        <title>Draft genome sequence of the ascomycete Phaeoacremonium aleophilum strain UCR-PA7, a causal agent of the esca disease complex in grapevines.</title>
        <authorList>
            <person name="Blanco-Ulate B."/>
            <person name="Rolshausen P."/>
            <person name="Cantu D."/>
        </authorList>
    </citation>
    <scope>NUCLEOTIDE SEQUENCE [LARGE SCALE GENOMIC DNA]</scope>
    <source>
        <strain evidence="3">UCR-PA7</strain>
    </source>
</reference>
<sequence>MGFDYAPIPGLLEIRVTSPIHESFVDSLTEEIKLKLKTIAAGSPPACRGNPPSDRVRDFARSLVSAGSSRIRYRSSNAGADENNNLQPQLARQQPDGQFLTPGTKFPGLVFEVAYSQTPQKLRKKAERYMDGSEGKIQTVLGINIPFGDGKEPATVSLWKAVDVVEDGITPGTVFDMAEVVSFEPFRSSAGEHLHGAKELPLVLSDFETGRHSPGLELTKVSVTYDRLAGMLDLAHAVQTWTKVQPEDNGGEQLGNKTRRRRRASTSPDRIITKDEARFENEERRAVEQAEALDQDFQLQ</sequence>
<dbReference type="HOGENOM" id="CLU_044860_0_1_1"/>
<dbReference type="OrthoDB" id="3485856at2759"/>
<dbReference type="GeneID" id="19328086"/>
<keyword evidence="3" id="KW-1185">Reference proteome</keyword>
<dbReference type="KEGG" id="tmn:UCRPA7_7336"/>
<evidence type="ECO:0000313" key="2">
    <source>
        <dbReference type="EMBL" id="EON97160.1"/>
    </source>
</evidence>
<feature type="compositionally biased region" description="Basic and acidic residues" evidence="1">
    <location>
        <begin position="271"/>
        <end position="288"/>
    </location>
</feature>
<protein>
    <submittedName>
        <fullName evidence="2">Uncharacterized protein</fullName>
    </submittedName>
</protein>
<dbReference type="EMBL" id="KB933279">
    <property type="protein sequence ID" value="EON97160.1"/>
    <property type="molecule type" value="Genomic_DNA"/>
</dbReference>
<evidence type="ECO:0000256" key="1">
    <source>
        <dbReference type="SAM" id="MobiDB-lite"/>
    </source>
</evidence>
<feature type="region of interest" description="Disordered" evidence="1">
    <location>
        <begin position="243"/>
        <end position="300"/>
    </location>
</feature>
<dbReference type="RefSeq" id="XP_007918057.1">
    <property type="nucleotide sequence ID" value="XM_007919866.1"/>
</dbReference>
<dbReference type="eggNOG" id="ENOG502SN70">
    <property type="taxonomic scope" value="Eukaryota"/>
</dbReference>
<accession>R8BCY9</accession>
<evidence type="ECO:0000313" key="3">
    <source>
        <dbReference type="Proteomes" id="UP000014074"/>
    </source>
</evidence>
<gene>
    <name evidence="2" type="ORF">UCRPA7_7336</name>
</gene>
<organism evidence="2 3">
    <name type="scientific">Phaeoacremonium minimum (strain UCR-PA7)</name>
    <name type="common">Esca disease fungus</name>
    <name type="synonym">Togninia minima</name>
    <dbReference type="NCBI Taxonomy" id="1286976"/>
    <lineage>
        <taxon>Eukaryota</taxon>
        <taxon>Fungi</taxon>
        <taxon>Dikarya</taxon>
        <taxon>Ascomycota</taxon>
        <taxon>Pezizomycotina</taxon>
        <taxon>Sordariomycetes</taxon>
        <taxon>Sordariomycetidae</taxon>
        <taxon>Togniniales</taxon>
        <taxon>Togniniaceae</taxon>
        <taxon>Phaeoacremonium</taxon>
    </lineage>
</organism>
<dbReference type="AlphaFoldDB" id="R8BCY9"/>
<dbReference type="Proteomes" id="UP000014074">
    <property type="component" value="Unassembled WGS sequence"/>
</dbReference>